<reference evidence="8 9" key="1">
    <citation type="submission" date="2019-12" db="EMBL/GenBank/DDBJ databases">
        <title>Genomic-based taxomic classification of the family Erythrobacteraceae.</title>
        <authorList>
            <person name="Xu L."/>
        </authorList>
    </citation>
    <scope>NUCLEOTIDE SEQUENCE [LARGE SCALE GENOMIC DNA]</scope>
    <source>
        <strain evidence="8 9">MCCC 1K01500</strain>
    </source>
</reference>
<evidence type="ECO:0000256" key="1">
    <source>
        <dbReference type="ARBA" id="ARBA00004141"/>
    </source>
</evidence>
<keyword evidence="4 7" id="KW-0812">Transmembrane</keyword>
<dbReference type="InterPro" id="IPR036259">
    <property type="entry name" value="MFS_trans_sf"/>
</dbReference>
<dbReference type="CDD" id="cd06174">
    <property type="entry name" value="MFS"/>
    <property type="match status" value="1"/>
</dbReference>
<dbReference type="PANTHER" id="PTHR12778:SF10">
    <property type="entry name" value="MAJOR FACILITATOR SUPERFAMILY DOMAIN-CONTAINING PROTEIN 3"/>
    <property type="match status" value="1"/>
</dbReference>
<feature type="transmembrane region" description="Helical" evidence="7">
    <location>
        <begin position="25"/>
        <end position="47"/>
    </location>
</feature>
<evidence type="ECO:0000313" key="8">
    <source>
        <dbReference type="EMBL" id="MXO58146.1"/>
    </source>
</evidence>
<feature type="transmembrane region" description="Helical" evidence="7">
    <location>
        <begin position="88"/>
        <end position="107"/>
    </location>
</feature>
<proteinExistence type="inferred from homology"/>
<accession>A0A6I4STC1</accession>
<evidence type="ECO:0000256" key="5">
    <source>
        <dbReference type="ARBA" id="ARBA00022989"/>
    </source>
</evidence>
<dbReference type="RefSeq" id="WP_159791418.1">
    <property type="nucleotide sequence ID" value="NZ_WTYM01000021.1"/>
</dbReference>
<comment type="caution">
    <text evidence="8">The sequence shown here is derived from an EMBL/GenBank/DDBJ whole genome shotgun (WGS) entry which is preliminary data.</text>
</comment>
<evidence type="ECO:0000256" key="6">
    <source>
        <dbReference type="ARBA" id="ARBA00023136"/>
    </source>
</evidence>
<evidence type="ECO:0008006" key="10">
    <source>
        <dbReference type="Google" id="ProtNLM"/>
    </source>
</evidence>
<evidence type="ECO:0000256" key="7">
    <source>
        <dbReference type="SAM" id="Phobius"/>
    </source>
</evidence>
<dbReference type="PANTHER" id="PTHR12778">
    <property type="entry name" value="SOLUTE CARRIER FAMILY 33 ACETYL-COA TRANSPORTER -RELATED"/>
    <property type="match status" value="1"/>
</dbReference>
<feature type="transmembrane region" description="Helical" evidence="7">
    <location>
        <begin position="181"/>
        <end position="201"/>
    </location>
</feature>
<keyword evidence="6 7" id="KW-0472">Membrane</keyword>
<feature type="transmembrane region" description="Helical" evidence="7">
    <location>
        <begin position="114"/>
        <end position="134"/>
    </location>
</feature>
<dbReference type="SUPFAM" id="SSF103473">
    <property type="entry name" value="MFS general substrate transporter"/>
    <property type="match status" value="1"/>
</dbReference>
<feature type="transmembrane region" description="Helical" evidence="7">
    <location>
        <begin position="233"/>
        <end position="255"/>
    </location>
</feature>
<dbReference type="GO" id="GO:0016020">
    <property type="term" value="C:membrane"/>
    <property type="evidence" value="ECO:0007669"/>
    <property type="project" value="UniProtKB-SubCell"/>
</dbReference>
<dbReference type="InterPro" id="IPR011701">
    <property type="entry name" value="MFS"/>
</dbReference>
<name>A0A6I4STC1_9SPHN</name>
<evidence type="ECO:0000256" key="3">
    <source>
        <dbReference type="ARBA" id="ARBA00022448"/>
    </source>
</evidence>
<dbReference type="GO" id="GO:0022857">
    <property type="term" value="F:transmembrane transporter activity"/>
    <property type="evidence" value="ECO:0007669"/>
    <property type="project" value="InterPro"/>
</dbReference>
<organism evidence="8 9">
    <name type="scientific">Croceibacterium salegens</name>
    <dbReference type="NCBI Taxonomy" id="1737568"/>
    <lineage>
        <taxon>Bacteria</taxon>
        <taxon>Pseudomonadati</taxon>
        <taxon>Pseudomonadota</taxon>
        <taxon>Alphaproteobacteria</taxon>
        <taxon>Sphingomonadales</taxon>
        <taxon>Erythrobacteraceae</taxon>
        <taxon>Croceibacterium</taxon>
    </lineage>
</organism>
<evidence type="ECO:0000313" key="9">
    <source>
        <dbReference type="Proteomes" id="UP000433652"/>
    </source>
</evidence>
<feature type="transmembrane region" description="Helical" evidence="7">
    <location>
        <begin position="297"/>
        <end position="315"/>
    </location>
</feature>
<comment type="similarity">
    <text evidence="2">Belongs to the major facilitator superfamily.</text>
</comment>
<feature type="transmembrane region" description="Helical" evidence="7">
    <location>
        <begin position="357"/>
        <end position="374"/>
    </location>
</feature>
<keyword evidence="5 7" id="KW-1133">Transmembrane helix</keyword>
<dbReference type="Pfam" id="PF07690">
    <property type="entry name" value="MFS_1"/>
    <property type="match status" value="1"/>
</dbReference>
<evidence type="ECO:0000256" key="4">
    <source>
        <dbReference type="ARBA" id="ARBA00022692"/>
    </source>
</evidence>
<feature type="transmembrane region" description="Helical" evidence="7">
    <location>
        <begin position="261"/>
        <end position="285"/>
    </location>
</feature>
<feature type="transmembrane region" description="Helical" evidence="7">
    <location>
        <begin position="386"/>
        <end position="408"/>
    </location>
</feature>
<dbReference type="InterPro" id="IPR004752">
    <property type="entry name" value="AmpG_permease/AT-1"/>
</dbReference>
<dbReference type="Proteomes" id="UP000433652">
    <property type="component" value="Unassembled WGS sequence"/>
</dbReference>
<feature type="transmembrane region" description="Helical" evidence="7">
    <location>
        <begin position="321"/>
        <end position="345"/>
    </location>
</feature>
<dbReference type="OrthoDB" id="9787815at2"/>
<gene>
    <name evidence="8" type="ORF">GRI89_01115</name>
</gene>
<protein>
    <recommendedName>
        <fullName evidence="10">MFS transporter</fullName>
    </recommendedName>
</protein>
<feature type="transmembrane region" description="Helical" evidence="7">
    <location>
        <begin position="54"/>
        <end position="76"/>
    </location>
</feature>
<dbReference type="AlphaFoldDB" id="A0A6I4STC1"/>
<keyword evidence="9" id="KW-1185">Reference proteome</keyword>
<sequence>MTAHAEAGPALDEAHVSRGEVRRPWIFAPLFAPFGISSGYVTVTLGFQLREGQIPVAVIATIIALSVWPQTVKMLWAPIVDTIGNPKVWYGIGTATVGLSILLMSILPKTEAEIPLFIALIVGSSVTSTFVSMATEIFMANQVPPELRGKASGWSQAGNLGGGGIGGGIGLLLAENLAEPWISGVVLAAVCFACWGATLLLPKLELVKQEGLHYLAHLKEVGVNVWHVARSRLGYLALIIMLLPIGSGGVPWAAIANEWQAGGTMVAFVNGIAGGVAAIFGALIAGYICDRMELKKAYSMFGLLVGLVAVTLIVLPRTPMVFVVGVLAYQAMVGMAYTGYAAIVLEAIGKKSAATNWNLMAALSNIPIAVMSTVDGHVHDSYGTNAMLLGELAFPAIAIVLFWMFVIATRPRAAQG</sequence>
<dbReference type="Gene3D" id="1.20.1250.20">
    <property type="entry name" value="MFS general substrate transporter like domains"/>
    <property type="match status" value="2"/>
</dbReference>
<comment type="subcellular location">
    <subcellularLocation>
        <location evidence="1">Membrane</location>
        <topology evidence="1">Multi-pass membrane protein</topology>
    </subcellularLocation>
</comment>
<keyword evidence="3" id="KW-0813">Transport</keyword>
<dbReference type="EMBL" id="WTYM01000021">
    <property type="protein sequence ID" value="MXO58146.1"/>
    <property type="molecule type" value="Genomic_DNA"/>
</dbReference>
<evidence type="ECO:0000256" key="2">
    <source>
        <dbReference type="ARBA" id="ARBA00008335"/>
    </source>
</evidence>